<dbReference type="PROSITE" id="PS01359">
    <property type="entry name" value="ZF_PHD_1"/>
    <property type="match status" value="1"/>
</dbReference>
<dbReference type="Pfam" id="PF00628">
    <property type="entry name" value="PHD"/>
    <property type="match status" value="1"/>
</dbReference>
<proteinExistence type="predicted"/>
<dbReference type="InterPro" id="IPR011011">
    <property type="entry name" value="Znf_FYVE_PHD"/>
</dbReference>
<comment type="caution">
    <text evidence="10">The sequence shown here is derived from an EMBL/GenBank/DDBJ whole genome shotgun (WGS) entry which is preliminary data.</text>
</comment>
<feature type="compositionally biased region" description="Polar residues" evidence="7">
    <location>
        <begin position="135"/>
        <end position="145"/>
    </location>
</feature>
<gene>
    <name evidence="10" type="ORF">AAHA92_08697</name>
</gene>
<dbReference type="PANTHER" id="PTHR46508:SF1">
    <property type="entry name" value="PHD FINGER FAMILY PROTEIN"/>
    <property type="match status" value="1"/>
</dbReference>
<dbReference type="InterPro" id="IPR018501">
    <property type="entry name" value="DDT_dom"/>
</dbReference>
<keyword evidence="3 6" id="KW-0863">Zinc-finger</keyword>
<dbReference type="SMART" id="SM00249">
    <property type="entry name" value="PHD"/>
    <property type="match status" value="4"/>
</dbReference>
<dbReference type="InterPro" id="IPR028942">
    <property type="entry name" value="WHIM1_dom"/>
</dbReference>
<keyword evidence="2" id="KW-0479">Metal-binding</keyword>
<name>A0ABD1HSJ1_SALDI</name>
<evidence type="ECO:0000256" key="2">
    <source>
        <dbReference type="ARBA" id="ARBA00022723"/>
    </source>
</evidence>
<dbReference type="InterPro" id="IPR019787">
    <property type="entry name" value="Znf_PHD-finger"/>
</dbReference>
<dbReference type="EMBL" id="JBEAFC010000004">
    <property type="protein sequence ID" value="KAL1558203.1"/>
    <property type="molecule type" value="Genomic_DNA"/>
</dbReference>
<organism evidence="10 11">
    <name type="scientific">Salvia divinorum</name>
    <name type="common">Maria pastora</name>
    <name type="synonym">Diviner's sage</name>
    <dbReference type="NCBI Taxonomy" id="28513"/>
    <lineage>
        <taxon>Eukaryota</taxon>
        <taxon>Viridiplantae</taxon>
        <taxon>Streptophyta</taxon>
        <taxon>Embryophyta</taxon>
        <taxon>Tracheophyta</taxon>
        <taxon>Spermatophyta</taxon>
        <taxon>Magnoliopsida</taxon>
        <taxon>eudicotyledons</taxon>
        <taxon>Gunneridae</taxon>
        <taxon>Pentapetalae</taxon>
        <taxon>asterids</taxon>
        <taxon>lamiids</taxon>
        <taxon>Lamiales</taxon>
        <taxon>Lamiaceae</taxon>
        <taxon>Nepetoideae</taxon>
        <taxon>Mentheae</taxon>
        <taxon>Salviinae</taxon>
        <taxon>Salvia</taxon>
        <taxon>Salvia subgen. Calosphace</taxon>
    </lineage>
</organism>
<keyword evidence="5" id="KW-0539">Nucleus</keyword>
<evidence type="ECO:0000256" key="4">
    <source>
        <dbReference type="ARBA" id="ARBA00022833"/>
    </source>
</evidence>
<dbReference type="InterPro" id="IPR056618">
    <property type="entry name" value="Chromo_PTM"/>
</dbReference>
<evidence type="ECO:0000259" key="8">
    <source>
        <dbReference type="PROSITE" id="PS50016"/>
    </source>
</evidence>
<evidence type="ECO:0000313" key="10">
    <source>
        <dbReference type="EMBL" id="KAL1558203.1"/>
    </source>
</evidence>
<sequence>METVVVEPESRRGRKRKVNNVQTAAEGVGSRKKMMHTRSFELVGRYVLKEFKGSGVLLGRIMDYDSGLYRINYEGDLCEDLNSRKVKSLLVVEGDLADEWPKRKEMLNQLLSSKDVNLNTATATDARGMGKANPIDSSSLSGMTNSCSADSSSGSSEGARGEEAKRNAEAPLVPPPDLPPSSGHIGVPEECVPHLLSVYSFLHSFSVRLFLYPFALDDFVGALNCSVANTLLDSVHVALMCFLKRQLEKIHADGSGLASKVLRSLDWSLLDTLTWPIYLVNYMIAMGHKNGDDWKELYAHCLERDYYTLSVGKKLITLQILCDDVLDTEELRAEIDMREVSEIGKDIDTGTVLGANEPARILPGDSKTSDCKDIEAAQRVENHQTKKSLDNIHTESLVGRAVEDGNGDECRLCGMDGVLVCCDGCPFAYHSRCLGLNKMPVSNGSWYCPECKVNENDPKILRGTTLRGGDVFGVDPTGQVFVASCDHLLVVKTSVDSGTCPKYYNRHHIPGVLNVLYANPDYATVYSEICRGIMLYWVLSADIIPSNRKSGIGLELPNKEGSGPCIAQLVDMLDKVPETTEVQNHATCATGNAAEMAGSLLRNCFQRPVLCERSFDNLTKFDCHAGSVRQECEILNTMVTEPASSSCLIDQSQQSNSNTTEAVSTRNSNISTLSDTPLEANGSLVSLELGNTAGSTCGSPAHWFLYKGSSFKKTGYINHYLHGDFSASAAANLAILSHEESQVSESQQDVSISYADQVKAFSKAAVGFSWPNVDNKLAEVPRERCSWCFSCKASVTSKRECLLNAAASNATRGVMKVLTGVRPVKNGRDERLSGIAAYIMFMEESLSGLLVGPFLNDTFKKQWRRQLEQAANCSEMKILLLELEENVRSIAFSGDWRKHVDYFSTQPSTSEIATGSTQKCRPGRRGKKRPYMVEVVADGFLNKPTMFTWWRGGIMSKLMFQRGILPSSIIKKPARQGGKKKIAGVRYVEGNEIPRISRQLFWRSAVEISSNVAHLALQVRYLNLHVRWGDLGRPEQMPGDGKSSEPESSTFRNAVIQCKRIVEHEVRYCVGFGCRKHLPSRVMKNIVQTEKILESGKERYWFSETFIPLYLIREYEQKAEKAKSLNVLSKLQRRQLKASRENIFSALLLELGNTVKSCCSCHQDVSYRSAVKCHACQGFCHQQCATTSTVNKSEDINFLVICKQCCETQVTTPVDSSSGSATSPLLPQVPDISKPAMPTDVNSVCHQESLINSPAVTKTNAIPKDVNSVCHKGSLINRPAVTKTKTNARSNWGLIWRKKFSEDTGFDFRSRNILLSGNTDRELMKPVCRLCDQPYNGDAMYICCESCKNWFHADALELDESKIFSVVGFKCCKCRRIKSPVCPYSNLPKKIVSKGKIENQQGSKLKIPAMAFNRDMILAHLKEVPTASKLLQKPKATIVSAAATNNPLLTSLDKAKQCTEGKSELNSGWKNANASDPEPRKLPIRRHANREIDDQCQEGACSFEASLPFEENAVNSTLEMLIRRSTRQETKLATKSFRDEEVTILTEGTPLTPVQDSLSLQQFASQNFFDLETNVGGHVNSKEPSTAPRNGITEAFHDQEKLIGSAETSKQIVPCKLCSRNEPQIDLSCEICGINIHKTCSPWYESSSNEDGWRCGSCRDWS</sequence>
<keyword evidence="4" id="KW-0862">Zinc</keyword>
<dbReference type="InterPro" id="IPR019786">
    <property type="entry name" value="Zinc_finger_PHD-type_CS"/>
</dbReference>
<accession>A0ABD1HSJ1</accession>
<dbReference type="SMART" id="SM00571">
    <property type="entry name" value="DDT"/>
    <property type="match status" value="1"/>
</dbReference>
<dbReference type="Proteomes" id="UP001567538">
    <property type="component" value="Unassembled WGS sequence"/>
</dbReference>
<feature type="domain" description="DDT" evidence="9">
    <location>
        <begin position="189"/>
        <end position="249"/>
    </location>
</feature>
<feature type="domain" description="PHD-type" evidence="8">
    <location>
        <begin position="407"/>
        <end position="454"/>
    </location>
</feature>
<dbReference type="InterPro" id="IPR001965">
    <property type="entry name" value="Znf_PHD"/>
</dbReference>
<dbReference type="PROSITE" id="PS50827">
    <property type="entry name" value="DDT"/>
    <property type="match status" value="1"/>
</dbReference>
<dbReference type="Pfam" id="PF21743">
    <property type="entry name" value="PTM_DIR17_Tudor"/>
    <property type="match status" value="1"/>
</dbReference>
<dbReference type="SUPFAM" id="SSF57903">
    <property type="entry name" value="FYVE/PHD zinc finger"/>
    <property type="match status" value="2"/>
</dbReference>
<evidence type="ECO:0000256" key="6">
    <source>
        <dbReference type="PROSITE-ProRule" id="PRU00146"/>
    </source>
</evidence>
<evidence type="ECO:0000256" key="5">
    <source>
        <dbReference type="ARBA" id="ARBA00023242"/>
    </source>
</evidence>
<dbReference type="PANTHER" id="PTHR46508">
    <property type="entry name" value="PHD FINGER FAMILY PROTEIN"/>
    <property type="match status" value="1"/>
</dbReference>
<dbReference type="GO" id="GO:0000785">
    <property type="term" value="C:chromatin"/>
    <property type="evidence" value="ECO:0007669"/>
    <property type="project" value="UniProtKB-ARBA"/>
</dbReference>
<dbReference type="Pfam" id="PF02791">
    <property type="entry name" value="DDT"/>
    <property type="match status" value="1"/>
</dbReference>
<keyword evidence="11" id="KW-1185">Reference proteome</keyword>
<dbReference type="PROSITE" id="PS50016">
    <property type="entry name" value="ZF_PHD_2"/>
    <property type="match status" value="1"/>
</dbReference>
<reference evidence="10 11" key="1">
    <citation type="submission" date="2024-06" db="EMBL/GenBank/DDBJ databases">
        <title>A chromosome level genome sequence of Diviner's sage (Salvia divinorum).</title>
        <authorList>
            <person name="Ford S.A."/>
            <person name="Ro D.-K."/>
            <person name="Ness R.W."/>
            <person name="Phillips M.A."/>
        </authorList>
    </citation>
    <scope>NUCLEOTIDE SEQUENCE [LARGE SCALE GENOMIC DNA]</scope>
    <source>
        <strain evidence="10">SAF-2024a</strain>
        <tissue evidence="10">Leaf</tissue>
    </source>
</reference>
<protein>
    <submittedName>
        <fullName evidence="10">DDT domain-containing protein PTM-like isoform X1</fullName>
    </submittedName>
</protein>
<feature type="compositionally biased region" description="Low complexity" evidence="7">
    <location>
        <begin position="146"/>
        <end position="158"/>
    </location>
</feature>
<evidence type="ECO:0000256" key="3">
    <source>
        <dbReference type="ARBA" id="ARBA00022771"/>
    </source>
</evidence>
<dbReference type="GO" id="GO:0008270">
    <property type="term" value="F:zinc ion binding"/>
    <property type="evidence" value="ECO:0007669"/>
    <property type="project" value="UniProtKB-KW"/>
</dbReference>
<feature type="region of interest" description="Disordered" evidence="7">
    <location>
        <begin position="647"/>
        <end position="675"/>
    </location>
</feature>
<dbReference type="CDD" id="cd15489">
    <property type="entry name" value="PHD_SF"/>
    <property type="match status" value="1"/>
</dbReference>
<comment type="subcellular location">
    <subcellularLocation>
        <location evidence="1">Nucleus</location>
    </subcellularLocation>
</comment>
<dbReference type="GO" id="GO:0005634">
    <property type="term" value="C:nucleus"/>
    <property type="evidence" value="ECO:0007669"/>
    <property type="project" value="UniProtKB-SubCell"/>
</dbReference>
<evidence type="ECO:0000256" key="1">
    <source>
        <dbReference type="ARBA" id="ARBA00004123"/>
    </source>
</evidence>
<evidence type="ECO:0000259" key="9">
    <source>
        <dbReference type="PROSITE" id="PS50827"/>
    </source>
</evidence>
<feature type="region of interest" description="Disordered" evidence="7">
    <location>
        <begin position="125"/>
        <end position="184"/>
    </location>
</feature>
<evidence type="ECO:0000256" key="7">
    <source>
        <dbReference type="SAM" id="MobiDB-lite"/>
    </source>
</evidence>
<evidence type="ECO:0000313" key="11">
    <source>
        <dbReference type="Proteomes" id="UP001567538"/>
    </source>
</evidence>
<dbReference type="Pfam" id="PF15612">
    <property type="entry name" value="WHIM1"/>
    <property type="match status" value="1"/>
</dbReference>
<dbReference type="Pfam" id="PF24294">
    <property type="entry name" value="Chromo_PTM"/>
    <property type="match status" value="1"/>
</dbReference>
<dbReference type="InterPro" id="IPR013083">
    <property type="entry name" value="Znf_RING/FYVE/PHD"/>
</dbReference>
<dbReference type="Gene3D" id="3.30.40.10">
    <property type="entry name" value="Zinc/RING finger domain, C3HC4 (zinc finger)"/>
    <property type="match status" value="2"/>
</dbReference>
<feature type="compositionally biased region" description="Basic and acidic residues" evidence="7">
    <location>
        <begin position="159"/>
        <end position="168"/>
    </location>
</feature>
<dbReference type="InterPro" id="IPR047365">
    <property type="entry name" value="Tudor_AtPTM-like"/>
</dbReference>